<feature type="transmembrane region" description="Helical" evidence="1">
    <location>
        <begin position="6"/>
        <end position="27"/>
    </location>
</feature>
<accession>E7GEH9</accession>
<evidence type="ECO:0000259" key="2">
    <source>
        <dbReference type="PROSITE" id="PS50965"/>
    </source>
</evidence>
<dbReference type="RefSeq" id="WP_008790203.1">
    <property type="nucleotide sequence ID" value="NZ_AKCB01000004.1"/>
</dbReference>
<dbReference type="OrthoDB" id="9776650at2"/>
<dbReference type="Proteomes" id="UP000003157">
    <property type="component" value="Unassembled WGS sequence"/>
</dbReference>
<organism evidence="3 4">
    <name type="scientific">Coprobacillus cateniformis</name>
    <dbReference type="NCBI Taxonomy" id="100884"/>
    <lineage>
        <taxon>Bacteria</taxon>
        <taxon>Bacillati</taxon>
        <taxon>Bacillota</taxon>
        <taxon>Erysipelotrichia</taxon>
        <taxon>Erysipelotrichales</taxon>
        <taxon>Coprobacillaceae</taxon>
        <taxon>Coprobacillus</taxon>
    </lineage>
</organism>
<sequence length="282" mass="32329">MKYLIILFVSIICIGVGVKFVSSNYKTKLLIDNEKKIKYYFWGMVLSICGVVSYFLYFVFMFYNQTQTAKLFDDHVAFSNAINENINLFSGFAPLFAIFMISAVVFAFCQKRYKILKSGLKGERATQKTLLKLPADYTILSNVSIKYEDKVAEIDNLILSPKGIVIVETKSYKGTLRGKEEDSEWSFTKISNQGKEYTSSIKNPLKQAKRQTYILSQILKENNINCWIDSYVYILESQCYVGSEKIFLDERSLIHKIVSSGKENALNGADIDRIKNILKNQQ</sequence>
<reference evidence="3 4" key="1">
    <citation type="submission" date="2010-12" db="EMBL/GenBank/DDBJ databases">
        <title>The Genome Sequence of Coprobacillus sp. strain 29_1.</title>
        <authorList>
            <consortium name="The Broad Institute Genome Sequencing Platform"/>
            <person name="Earl A."/>
            <person name="Ward D."/>
            <person name="Feldgarden M."/>
            <person name="Gevers D."/>
            <person name="Daigneault M."/>
            <person name="Sibley C.D."/>
            <person name="White A."/>
            <person name="Strauss J."/>
            <person name="Allen-Vercoe E."/>
            <person name="Young S.K."/>
            <person name="Zeng Q."/>
            <person name="Gargeya S."/>
            <person name="Fitzgerald M."/>
            <person name="Haas B."/>
            <person name="Abouelleil A."/>
            <person name="Alvarado L."/>
            <person name="Arachchi H.M."/>
            <person name="Berlin A."/>
            <person name="Brown A."/>
            <person name="Chapman S.B."/>
            <person name="Chen Z."/>
            <person name="Dunbar C."/>
            <person name="Freedman E."/>
            <person name="Gearin G."/>
            <person name="Gellesch M."/>
            <person name="Goldberg J."/>
            <person name="Griggs A."/>
            <person name="Gujja S."/>
            <person name="Heilman E."/>
            <person name="Heiman D."/>
            <person name="Howarth C."/>
            <person name="Larson L."/>
            <person name="Lui A."/>
            <person name="MacDonald P.J.P."/>
            <person name="Mehta T."/>
            <person name="Montmayeur A."/>
            <person name="Murphy C."/>
            <person name="Neiman D."/>
            <person name="Pearson M."/>
            <person name="Priest M."/>
            <person name="Roberts A."/>
            <person name="Saif S."/>
            <person name="Shea T."/>
            <person name="Shenoy N."/>
            <person name="Sisk P."/>
            <person name="Stolte C."/>
            <person name="Sykes S."/>
            <person name="White J."/>
            <person name="Yandava C."/>
            <person name="Nusbaum C."/>
            <person name="Birren B."/>
        </authorList>
    </citation>
    <scope>NUCLEOTIDE SEQUENCE [LARGE SCALE GENOMIC DNA]</scope>
    <source>
        <strain evidence="3 4">29_1</strain>
    </source>
</reference>
<dbReference type="GeneID" id="78231374"/>
<keyword evidence="4" id="KW-1185">Reference proteome</keyword>
<feature type="domain" description="NERD" evidence="2">
    <location>
        <begin position="118"/>
        <end position="238"/>
    </location>
</feature>
<dbReference type="eggNOG" id="COG0551">
    <property type="taxonomic scope" value="Bacteria"/>
</dbReference>
<dbReference type="InterPro" id="IPR011528">
    <property type="entry name" value="NERD"/>
</dbReference>
<feature type="transmembrane region" description="Helical" evidence="1">
    <location>
        <begin position="88"/>
        <end position="109"/>
    </location>
</feature>
<dbReference type="HOGENOM" id="CLU_985948_0_0_9"/>
<keyword evidence="1" id="KW-0812">Transmembrane</keyword>
<protein>
    <recommendedName>
        <fullName evidence="2">NERD domain-containing protein</fullName>
    </recommendedName>
</protein>
<name>E7GEH9_9FIRM</name>
<dbReference type="AlphaFoldDB" id="E7GEH9"/>
<keyword evidence="1" id="KW-0472">Membrane</keyword>
<feature type="transmembrane region" description="Helical" evidence="1">
    <location>
        <begin position="39"/>
        <end position="63"/>
    </location>
</feature>
<dbReference type="PROSITE" id="PS50965">
    <property type="entry name" value="NERD"/>
    <property type="match status" value="1"/>
</dbReference>
<proteinExistence type="predicted"/>
<dbReference type="EMBL" id="ADKX01000046">
    <property type="protein sequence ID" value="EFW03430.1"/>
    <property type="molecule type" value="Genomic_DNA"/>
</dbReference>
<evidence type="ECO:0000313" key="3">
    <source>
        <dbReference type="EMBL" id="EFW03430.1"/>
    </source>
</evidence>
<comment type="caution">
    <text evidence="3">The sequence shown here is derived from an EMBL/GenBank/DDBJ whole genome shotgun (WGS) entry which is preliminary data.</text>
</comment>
<dbReference type="STRING" id="100884.GCA_000269565_03621"/>
<keyword evidence="1" id="KW-1133">Transmembrane helix</keyword>
<evidence type="ECO:0000313" key="4">
    <source>
        <dbReference type="Proteomes" id="UP000003157"/>
    </source>
</evidence>
<gene>
    <name evidence="3" type="ORF">HMPREF9488_03121</name>
</gene>
<evidence type="ECO:0000256" key="1">
    <source>
        <dbReference type="SAM" id="Phobius"/>
    </source>
</evidence>
<dbReference type="Pfam" id="PF08378">
    <property type="entry name" value="NERD"/>
    <property type="match status" value="1"/>
</dbReference>